<dbReference type="Pfam" id="PF01832">
    <property type="entry name" value="Glucosaminidase"/>
    <property type="match status" value="1"/>
</dbReference>
<dbReference type="InterPro" id="IPR051922">
    <property type="entry name" value="Bact_Sporulation_Assoc"/>
</dbReference>
<dbReference type="SUPFAM" id="SSF53187">
    <property type="entry name" value="Zn-dependent exopeptidases"/>
    <property type="match status" value="1"/>
</dbReference>
<dbReference type="SMART" id="SM00646">
    <property type="entry name" value="Ami_3"/>
    <property type="match status" value="1"/>
</dbReference>
<name>A0ABR8H1C4_9CYAN</name>
<dbReference type="Gene3D" id="1.10.530.10">
    <property type="match status" value="1"/>
</dbReference>
<dbReference type="Proteomes" id="UP000660380">
    <property type="component" value="Unassembled WGS sequence"/>
</dbReference>
<reference evidence="2 3" key="1">
    <citation type="journal article" date="2020" name="ISME J.">
        <title>Comparative genomics reveals insights into cyanobacterial evolution and habitat adaptation.</title>
        <authorList>
            <person name="Chen M.Y."/>
            <person name="Teng W.K."/>
            <person name="Zhao L."/>
            <person name="Hu C.X."/>
            <person name="Zhou Y.K."/>
            <person name="Han B.P."/>
            <person name="Song L.R."/>
            <person name="Shu W.S."/>
        </authorList>
    </citation>
    <scope>NUCLEOTIDE SEQUENCE [LARGE SCALE GENOMIC DNA]</scope>
    <source>
        <strain evidence="2 3">FACHB-248</strain>
    </source>
</reference>
<dbReference type="Gene3D" id="3.40.630.40">
    <property type="entry name" value="Zn-dependent exopeptidases"/>
    <property type="match status" value="1"/>
</dbReference>
<protein>
    <submittedName>
        <fullName evidence="2">N-acetylmuramoyl-L-alanine amidase</fullName>
    </submittedName>
</protein>
<dbReference type="EMBL" id="JACJTA010000166">
    <property type="protein sequence ID" value="MBD2609513.1"/>
    <property type="molecule type" value="Genomic_DNA"/>
</dbReference>
<gene>
    <name evidence="2" type="ORF">H6G81_34755</name>
</gene>
<sequence>MKIGIDCGHNCPPDTGAVGIKSEDQLTLAVGKVVIAGLRALGHEVVSCNPTSASTVSHSLRQRCAIANNAAVDVYASIHFNAFNRQAHGCEVFTGSNQGRKLAQSVLSKICSLGFYDRGVKDGGHLYVLKNTNMMAILIECCFLDSPTDMDLFNVGDMAKAIVEGLTGQSVRTPDADKWQEFIKVLKNTSIQYSQLKVAQLAQAIVESGRGKSELFLTHNNPYGLKWRSEMSAIAQSTSYQAHDGLDSYCKFESLEDAVKGYWLFIGRQPYRGWEKYSSSPREYLRFIVDAGYCPDNGYVNKVVSVLPEAQKLLS</sequence>
<keyword evidence="3" id="KW-1185">Reference proteome</keyword>
<comment type="caution">
    <text evidence="2">The sequence shown here is derived from an EMBL/GenBank/DDBJ whole genome shotgun (WGS) entry which is preliminary data.</text>
</comment>
<dbReference type="CDD" id="cd02696">
    <property type="entry name" value="MurNAc-LAA"/>
    <property type="match status" value="1"/>
</dbReference>
<dbReference type="PANTHER" id="PTHR30032:SF1">
    <property type="entry name" value="N-ACETYLMURAMOYL-L-ALANINE AMIDASE LYTC"/>
    <property type="match status" value="1"/>
</dbReference>
<proteinExistence type="predicted"/>
<dbReference type="InterPro" id="IPR002901">
    <property type="entry name" value="MGlyc_endo_b_GlcNAc-like_dom"/>
</dbReference>
<organism evidence="2 3">
    <name type="scientific">Scytonema hofmannii FACHB-248</name>
    <dbReference type="NCBI Taxonomy" id="1842502"/>
    <lineage>
        <taxon>Bacteria</taxon>
        <taxon>Bacillati</taxon>
        <taxon>Cyanobacteriota</taxon>
        <taxon>Cyanophyceae</taxon>
        <taxon>Nostocales</taxon>
        <taxon>Scytonemataceae</taxon>
        <taxon>Scytonema</taxon>
    </lineage>
</organism>
<evidence type="ECO:0000313" key="3">
    <source>
        <dbReference type="Proteomes" id="UP000660380"/>
    </source>
</evidence>
<evidence type="ECO:0000259" key="1">
    <source>
        <dbReference type="SMART" id="SM00646"/>
    </source>
</evidence>
<dbReference type="InterPro" id="IPR002508">
    <property type="entry name" value="MurNAc-LAA_cat"/>
</dbReference>
<feature type="domain" description="MurNAc-LAA" evidence="1">
    <location>
        <begin position="64"/>
        <end position="167"/>
    </location>
</feature>
<dbReference type="RefSeq" id="WP_063628705.1">
    <property type="nucleotide sequence ID" value="NZ_JACJTA010000166.1"/>
</dbReference>
<accession>A0ABR8H1C4</accession>
<dbReference type="PANTHER" id="PTHR30032">
    <property type="entry name" value="N-ACETYLMURAMOYL-L-ALANINE AMIDASE-RELATED"/>
    <property type="match status" value="1"/>
</dbReference>
<evidence type="ECO:0000313" key="2">
    <source>
        <dbReference type="EMBL" id="MBD2609513.1"/>
    </source>
</evidence>
<dbReference type="Pfam" id="PF01520">
    <property type="entry name" value="Amidase_3"/>
    <property type="match status" value="1"/>
</dbReference>